<protein>
    <submittedName>
        <fullName evidence="2">Uncharacterized protein</fullName>
    </submittedName>
</protein>
<dbReference type="OrthoDB" id="6022142at2759"/>
<accession>A0A3M6V0C8</accession>
<sequence length="218" mass="24418">MSSFSFKQVLLVFFCYKILPGEATWHKLNFGPPACFEARNNRPGYVTYRGSQGILVGALKLVHRSGHVRCVSDVAFNSRWGCHDYSSLKASPLNVVITDKQNNLIFPLPQFIKNAAGLWYDMPVVDDLHSDELVFSNFDFPLYLQPHMELRVWYGEDLKNWYEGSNQGRVCVDVFGYVIGDIGGSQGGSSGGGGNSRAQVLLKDLKESLGKVMQNNWK</sequence>
<reference evidence="2 3" key="1">
    <citation type="journal article" date="2018" name="Sci. Rep.">
        <title>Comparative analysis of the Pocillopora damicornis genome highlights role of immune system in coral evolution.</title>
        <authorList>
            <person name="Cunning R."/>
            <person name="Bay R.A."/>
            <person name="Gillette P."/>
            <person name="Baker A.C."/>
            <person name="Traylor-Knowles N."/>
        </authorList>
    </citation>
    <scope>NUCLEOTIDE SEQUENCE [LARGE SCALE GENOMIC DNA]</scope>
    <source>
        <strain evidence="2">RSMAS</strain>
        <tissue evidence="2">Whole animal</tissue>
    </source>
</reference>
<comment type="caution">
    <text evidence="2">The sequence shown here is derived from an EMBL/GenBank/DDBJ whole genome shotgun (WGS) entry which is preliminary data.</text>
</comment>
<feature type="chain" id="PRO_5018138735" evidence="1">
    <location>
        <begin position="24"/>
        <end position="218"/>
    </location>
</feature>
<dbReference type="Proteomes" id="UP000275408">
    <property type="component" value="Unassembled WGS sequence"/>
</dbReference>
<proteinExistence type="predicted"/>
<keyword evidence="3" id="KW-1185">Reference proteome</keyword>
<evidence type="ECO:0000313" key="3">
    <source>
        <dbReference type="Proteomes" id="UP000275408"/>
    </source>
</evidence>
<evidence type="ECO:0000313" key="2">
    <source>
        <dbReference type="EMBL" id="RMX58998.1"/>
    </source>
</evidence>
<keyword evidence="1" id="KW-0732">Signal</keyword>
<dbReference type="AlphaFoldDB" id="A0A3M6V0C8"/>
<organism evidence="2 3">
    <name type="scientific">Pocillopora damicornis</name>
    <name type="common">Cauliflower coral</name>
    <name type="synonym">Millepora damicornis</name>
    <dbReference type="NCBI Taxonomy" id="46731"/>
    <lineage>
        <taxon>Eukaryota</taxon>
        <taxon>Metazoa</taxon>
        <taxon>Cnidaria</taxon>
        <taxon>Anthozoa</taxon>
        <taxon>Hexacorallia</taxon>
        <taxon>Scleractinia</taxon>
        <taxon>Astrocoeniina</taxon>
        <taxon>Pocilloporidae</taxon>
        <taxon>Pocillopora</taxon>
    </lineage>
</organism>
<gene>
    <name evidence="2" type="ORF">pdam_00018166</name>
</gene>
<dbReference type="EMBL" id="RCHS01000408">
    <property type="protein sequence ID" value="RMX58998.1"/>
    <property type="molecule type" value="Genomic_DNA"/>
</dbReference>
<name>A0A3M6V0C8_POCDA</name>
<feature type="signal peptide" evidence="1">
    <location>
        <begin position="1"/>
        <end position="23"/>
    </location>
</feature>
<evidence type="ECO:0000256" key="1">
    <source>
        <dbReference type="SAM" id="SignalP"/>
    </source>
</evidence>